<dbReference type="InterPro" id="IPR051473">
    <property type="entry name" value="P2Ox-like"/>
</dbReference>
<dbReference type="InterPro" id="IPR000172">
    <property type="entry name" value="GMC_OxRdtase_N"/>
</dbReference>
<organism evidence="9 10">
    <name type="scientific">Catenuloplanes nepalensis</name>
    <dbReference type="NCBI Taxonomy" id="587533"/>
    <lineage>
        <taxon>Bacteria</taxon>
        <taxon>Bacillati</taxon>
        <taxon>Actinomycetota</taxon>
        <taxon>Actinomycetes</taxon>
        <taxon>Micromonosporales</taxon>
        <taxon>Micromonosporaceae</taxon>
        <taxon>Catenuloplanes</taxon>
    </lineage>
</organism>
<dbReference type="PANTHER" id="PTHR42784">
    <property type="entry name" value="PYRANOSE 2-OXIDASE"/>
    <property type="match status" value="1"/>
</dbReference>
<evidence type="ECO:0000259" key="8">
    <source>
        <dbReference type="Pfam" id="PF05199"/>
    </source>
</evidence>
<feature type="domain" description="Glucose-methanol-choline oxidoreductase C-terminal" evidence="8">
    <location>
        <begin position="473"/>
        <end position="603"/>
    </location>
</feature>
<dbReference type="RefSeq" id="WP_306828844.1">
    <property type="nucleotide sequence ID" value="NZ_JAUSRA010000001.1"/>
</dbReference>
<dbReference type="Proteomes" id="UP001240984">
    <property type="component" value="Unassembled WGS sequence"/>
</dbReference>
<evidence type="ECO:0000256" key="4">
    <source>
        <dbReference type="ARBA" id="ARBA00022827"/>
    </source>
</evidence>
<comment type="cofactor">
    <cofactor evidence="1">
        <name>FAD</name>
        <dbReference type="ChEBI" id="CHEBI:57692"/>
    </cofactor>
</comment>
<evidence type="ECO:0000256" key="6">
    <source>
        <dbReference type="SAM" id="MobiDB-lite"/>
    </source>
</evidence>
<keyword evidence="5" id="KW-0560">Oxidoreductase</keyword>
<dbReference type="Pfam" id="PF13450">
    <property type="entry name" value="NAD_binding_8"/>
    <property type="match status" value="1"/>
</dbReference>
<reference evidence="9 10" key="1">
    <citation type="submission" date="2023-07" db="EMBL/GenBank/DDBJ databases">
        <title>Sequencing the genomes of 1000 actinobacteria strains.</title>
        <authorList>
            <person name="Klenk H.-P."/>
        </authorList>
    </citation>
    <scope>NUCLEOTIDE SEQUENCE [LARGE SCALE GENOMIC DNA]</scope>
    <source>
        <strain evidence="9 10">DSM 44710</strain>
    </source>
</reference>
<evidence type="ECO:0000256" key="3">
    <source>
        <dbReference type="ARBA" id="ARBA00022630"/>
    </source>
</evidence>
<dbReference type="PANTHER" id="PTHR42784:SF1">
    <property type="entry name" value="PYRANOSE 2-OXIDASE"/>
    <property type="match status" value="1"/>
</dbReference>
<comment type="similarity">
    <text evidence="2">Belongs to the GMC oxidoreductase family.</text>
</comment>
<dbReference type="InterPro" id="IPR036188">
    <property type="entry name" value="FAD/NAD-bd_sf"/>
</dbReference>
<evidence type="ECO:0000256" key="5">
    <source>
        <dbReference type="ARBA" id="ARBA00023002"/>
    </source>
</evidence>
<name>A0ABT9MQQ8_9ACTN</name>
<keyword evidence="10" id="KW-1185">Reference proteome</keyword>
<evidence type="ECO:0000256" key="2">
    <source>
        <dbReference type="ARBA" id="ARBA00010790"/>
    </source>
</evidence>
<gene>
    <name evidence="9" type="ORF">J2S43_002278</name>
</gene>
<evidence type="ECO:0000259" key="7">
    <source>
        <dbReference type="Pfam" id="PF00732"/>
    </source>
</evidence>
<dbReference type="EMBL" id="JAUSRA010000001">
    <property type="protein sequence ID" value="MDP9793766.1"/>
    <property type="molecule type" value="Genomic_DNA"/>
</dbReference>
<feature type="region of interest" description="Disordered" evidence="6">
    <location>
        <begin position="88"/>
        <end position="116"/>
    </location>
</feature>
<evidence type="ECO:0000313" key="9">
    <source>
        <dbReference type="EMBL" id="MDP9793766.1"/>
    </source>
</evidence>
<dbReference type="Gene3D" id="3.50.50.60">
    <property type="entry name" value="FAD/NAD(P)-binding domain"/>
    <property type="match status" value="2"/>
</dbReference>
<comment type="caution">
    <text evidence="9">The sequence shown here is derived from an EMBL/GenBank/DDBJ whole genome shotgun (WGS) entry which is preliminary data.</text>
</comment>
<protein>
    <submittedName>
        <fullName evidence="9">Choline dehydrogenase-like flavoprotein</fullName>
    </submittedName>
</protein>
<proteinExistence type="inferred from homology"/>
<keyword evidence="4" id="KW-0274">FAD</keyword>
<accession>A0ABT9MQQ8</accession>
<dbReference type="InterPro" id="IPR007867">
    <property type="entry name" value="GMC_OxRtase_C"/>
</dbReference>
<keyword evidence="3" id="KW-0285">Flavoprotein</keyword>
<dbReference type="SUPFAM" id="SSF51905">
    <property type="entry name" value="FAD/NAD(P)-binding domain"/>
    <property type="match status" value="1"/>
</dbReference>
<evidence type="ECO:0000256" key="1">
    <source>
        <dbReference type="ARBA" id="ARBA00001974"/>
    </source>
</evidence>
<dbReference type="Pfam" id="PF05199">
    <property type="entry name" value="GMC_oxred_C"/>
    <property type="match status" value="1"/>
</dbReference>
<dbReference type="Pfam" id="PF00732">
    <property type="entry name" value="GMC_oxred_N"/>
    <property type="match status" value="1"/>
</dbReference>
<sequence>MIFPEGAAARTDATDVAGRVYDVVIVGAGISGAIIADRLSREGRSVLVLEAAPADDLTIAGYEGYLNRFYGTAMKDNQAPYPVLPPVPMPRSTDARPLTPGGGPNTGGYLVQNGPHSTDTTYTRVLGGTTMHWEAKILRMLPEDFELADRYGHGLKWPLGYDELEPLYREAEREIGVSADVEDQRYLGLHYPPDYVFPMRGLPASFLDRTVAEGVDGTQVRVSDDEEIEIRVRPFPQGRNGIPNPAYDAGRGFVPVGAVSTHQVEEGGRCQGNNNCVPICPVQAKYHAGKTLARTLHRDVDLLAQAVAYRVHTDDETGRVTRIEYRRYPDPNSTAYETGFAQGRAYVLATNAIENARLMLASGLQDRADLIGRNLMDHAYLLTWARLPEIAGTMRGTNCTSGITDLRGGRFRKGRASFSVDIHNDGWGWATGAPVTDLVRIVEENQHGFELRRSLVDQVSTQLLLAHMIEVLPDRDNRVTVDPRYRDELGNMRPVISFKVPDYTMRGAAFARELSRDLFGKLHAQDFTSYDPAEYGYVEFGGEGYRILGGNHLAGTHVMGTSPGVSVVDDHQRSWEHENLYLVGGGSMPTIGTANTTLTSTALCLRTAEHLIQELRRQDRPLTLATIGAR</sequence>
<feature type="domain" description="Glucose-methanol-choline oxidoreductase N-terminal" evidence="7">
    <location>
        <begin position="270"/>
        <end position="379"/>
    </location>
</feature>
<evidence type="ECO:0000313" key="10">
    <source>
        <dbReference type="Proteomes" id="UP001240984"/>
    </source>
</evidence>